<dbReference type="InterPro" id="IPR012337">
    <property type="entry name" value="RNaseH-like_sf"/>
</dbReference>
<name>A0A834S0S1_9PLEO</name>
<dbReference type="CDD" id="cd01650">
    <property type="entry name" value="RT_nLTR_like"/>
    <property type="match status" value="1"/>
</dbReference>
<evidence type="ECO:0008006" key="8">
    <source>
        <dbReference type="Google" id="ProtNLM"/>
    </source>
</evidence>
<dbReference type="InterPro" id="IPR005135">
    <property type="entry name" value="Endo/exonuclease/phosphatase"/>
</dbReference>
<dbReference type="Pfam" id="PF14529">
    <property type="entry name" value="Exo_endo_phos_2"/>
    <property type="match status" value="1"/>
</dbReference>
<organism evidence="6 7">
    <name type="scientific">Pyrenophora tritici-repentis</name>
    <dbReference type="NCBI Taxonomy" id="45151"/>
    <lineage>
        <taxon>Eukaryota</taxon>
        <taxon>Fungi</taxon>
        <taxon>Dikarya</taxon>
        <taxon>Ascomycota</taxon>
        <taxon>Pezizomycotina</taxon>
        <taxon>Dothideomycetes</taxon>
        <taxon>Pleosporomycetidae</taxon>
        <taxon>Pleosporales</taxon>
        <taxon>Pleosporineae</taxon>
        <taxon>Pleosporaceae</taxon>
        <taxon>Pyrenophora</taxon>
    </lineage>
</organism>
<feature type="compositionally biased region" description="Basic and acidic residues" evidence="2">
    <location>
        <begin position="68"/>
        <end position="87"/>
    </location>
</feature>
<dbReference type="KEGG" id="ptrr:90956168"/>
<dbReference type="GO" id="GO:0003676">
    <property type="term" value="F:nucleic acid binding"/>
    <property type="evidence" value="ECO:0007669"/>
    <property type="project" value="InterPro"/>
</dbReference>
<dbReference type="PROSITE" id="PS50879">
    <property type="entry name" value="RNASE_H_1"/>
    <property type="match status" value="1"/>
</dbReference>
<dbReference type="RefSeq" id="XP_065963721.1">
    <property type="nucleotide sequence ID" value="XM_066106783.1"/>
</dbReference>
<dbReference type="Proteomes" id="UP000245464">
    <property type="component" value="Chromosome 3"/>
</dbReference>
<dbReference type="GO" id="GO:0004523">
    <property type="term" value="F:RNA-DNA hybrid ribonuclease activity"/>
    <property type="evidence" value="ECO:0007669"/>
    <property type="project" value="InterPro"/>
</dbReference>
<dbReference type="Proteomes" id="UP000245464">
    <property type="component" value="Chromosome 6"/>
</dbReference>
<dbReference type="Gene3D" id="3.30.420.10">
    <property type="entry name" value="Ribonuclease H-like superfamily/Ribonuclease H"/>
    <property type="match status" value="1"/>
</dbReference>
<dbReference type="EMBL" id="NQIK02000006">
    <property type="protein sequence ID" value="KAF7569977.1"/>
    <property type="molecule type" value="Genomic_DNA"/>
</dbReference>
<dbReference type="SUPFAM" id="SSF53098">
    <property type="entry name" value="Ribonuclease H-like"/>
    <property type="match status" value="1"/>
</dbReference>
<dbReference type="PANTHER" id="PTHR33481">
    <property type="entry name" value="REVERSE TRANSCRIPTASE"/>
    <property type="match status" value="1"/>
</dbReference>
<feature type="coiled-coil region" evidence="1">
    <location>
        <begin position="705"/>
        <end position="732"/>
    </location>
</feature>
<dbReference type="InterPro" id="IPR036397">
    <property type="entry name" value="RNaseH_sf"/>
</dbReference>
<dbReference type="InterPro" id="IPR036691">
    <property type="entry name" value="Endo/exonu/phosph_ase_sf"/>
</dbReference>
<dbReference type="PROSITE" id="PS50878">
    <property type="entry name" value="RT_POL"/>
    <property type="match status" value="1"/>
</dbReference>
<feature type="domain" description="Reverse transcriptase" evidence="3">
    <location>
        <begin position="924"/>
        <end position="1194"/>
    </location>
</feature>
<dbReference type="Pfam" id="PF00078">
    <property type="entry name" value="RVT_1"/>
    <property type="match status" value="1"/>
</dbReference>
<gene>
    <name evidence="6" type="ORF">PtrM4_087560</name>
    <name evidence="5" type="ORF">PtrM4_123920</name>
</gene>
<sequence>MAPDSDTIVVQLPEDLRTSSTLDDEMETDERHQDNPTTPIEQTTQETPRLIIQPPLNKRPAAFSPEITTRERNPFQNSQEKKPRAKDSTQAIFWARDLILQASTMAESHLSQNKLLQLLDVFRDFTELGRVTQQMTEKFTAQLAYQTATLTSASQQATKTLKKAVNAATGPQNPNNQEKPNNQNTQNIQNTQNTQNTQQNKTSYASVAAQNNGNTWTTVSTKKKTNKKPASYYQAVLTLTQPTSHTPLQIRDLINEEFTKGGIKDPVVKEVTTSRKNNIILTTTPTYSGEYLVQHKHIWHQKFELKNVQLLESWTKVVVHNVPTEWEGAETLEILHTEIPAYNNGLQITGNPYWISREWQNKKNSSIVIAFKTAEDAARLGGRITILGQTLFTEKFKPIAASTQCLNCQQFGHPATRCRNQPACNLILQVNLNKSITATESTLQLAVELKADIIAIQEPWLTTNDNYATARSINHTAFIQILPVTNLPVRPRVLFYISRTLEAETFTQNDFKIDPDAMAITIKGSNFQFNLFNVYNQTNAEGEKTLPRAILNTKLPPSSILVLDSNEHHPLWDPLCPTTSQGAQPFIDWIEEQDLELLNTPGVGTFFRPHLSRETVLDLSLVTPDLASKATDWQTIPETGSDHYGLLFSIQTNADLVENPTNQPRFNTAKANWDTFNKELETAIQNSQTLQDMDQISDPRKADLMDLLLGNNTELEQQLEEIGKAITQAIQTAANKAIPITRLGPKPKAWWNKELTKLRQDTSHYRRIFKEKLETTAIHDAYLEKRDFLRARNTYNKAIKDAKRKHWNEFLEKEDPQSIYKAMAYTKDNKVERIPPIQGETSFDKKCQAFRNTLFPPPPITEAPTFTNYQEKRWDWPALSTTELERACSSQVKSSTPGPDAITQDIITAAYKAQPQTMFRAFSLLFNYGYHPKCWKQATGAVLKKASKPDYSIPKAYRVITLLSCLGKINERITASRLSNLAEITELLHPTQIGGRLKKSAIDAAMLLIDQIQHQKQKGQITSTIFLDVKGAFDHVSHNQFLRTLKKLGLPISLIAWTKSFFSNRSLRLSFDNKTQEFSEIIAGIPQGSPVSPIFFLIYTRDLFPGLQSFNLSYIDDLSLSTSSTSLKKNVKILEQQVRLLSHRGKNLAIMFDIAKTELIHFTAKKERKERSLQLPDNTIVEPKDTIKWLGIHIDNRLSFKEHIATRVSQARKAFYRLGRLANIERGLSPKAVRQLYLACVTSVADYGSQIYWKNQSYATSLLQSLHNLACRKIIGVFRTSPSLPTSIESGLTSPAIRLNTNNRKYASRAHQLSSNHPIQKAITRITNTDKASYKKPNQHRQLYTIVKSIPERDNNSVEKIIPYRFRPWESLNYKVTVSKKSKEEEAIAHTDYILSRSGDNFTAIYSDASQHDKGIGIGVGVVAYSSTHEETFSQKTNIGCSQLVYNGELEGIAQAFEHAATVAQEGQEIYVYADNQAAIHRLNNLSDNPGQQWLLRCIRAAKRITTKKASIHLQWAPGHNDVKGNEKADTLAKEAAKERPTTSTTASLAYLGTEINKIQKTEQLMEYKRYTDRPTKNRSSYSRIFKLNTHTTIKVPKGTPREISSAFYSLKLGHGYFNSYLKRFNKRDCNLCICYKPQTPQHLLLDCKQYKTHRNTLKEAIPHRPITLPLLLQTKTGIKATLAFIASTRIGTRKWHLGQTTEQTDTV</sequence>
<feature type="region of interest" description="Disordered" evidence="2">
    <location>
        <begin position="1"/>
        <end position="88"/>
    </location>
</feature>
<evidence type="ECO:0000313" key="5">
    <source>
        <dbReference type="EMBL" id="KAF7569977.1"/>
    </source>
</evidence>
<reference evidence="6" key="1">
    <citation type="journal article" date="2018" name="BMC Genomics">
        <title>Comparative genomics of the wheat fungal pathogen Pyrenophora tritici-repentis reveals chromosomal variations and genome plasticity.</title>
        <authorList>
            <person name="Moolhuijzen P."/>
            <person name="See P.T."/>
            <person name="Hane J.K."/>
            <person name="Shi G."/>
            <person name="Liu Z."/>
            <person name="Oliver R.P."/>
            <person name="Moffat C.S."/>
        </authorList>
    </citation>
    <scope>NUCLEOTIDE SEQUENCE [LARGE SCALE GENOMIC DNA]</scope>
    <source>
        <strain evidence="6">M4</strain>
    </source>
</reference>
<evidence type="ECO:0000313" key="7">
    <source>
        <dbReference type="Proteomes" id="UP000245464"/>
    </source>
</evidence>
<evidence type="ECO:0000313" key="6">
    <source>
        <dbReference type="EMBL" id="KAF7573851.1"/>
    </source>
</evidence>
<dbReference type="EMBL" id="NQIK02000003">
    <property type="protein sequence ID" value="KAF7573851.1"/>
    <property type="molecule type" value="Genomic_DNA"/>
</dbReference>
<dbReference type="GeneID" id="90956168"/>
<dbReference type="SUPFAM" id="SSF56672">
    <property type="entry name" value="DNA/RNA polymerases"/>
    <property type="match status" value="1"/>
</dbReference>
<evidence type="ECO:0000256" key="1">
    <source>
        <dbReference type="SAM" id="Coils"/>
    </source>
</evidence>
<dbReference type="Gene3D" id="3.60.10.10">
    <property type="entry name" value="Endonuclease/exonuclease/phosphatase"/>
    <property type="match status" value="1"/>
</dbReference>
<feature type="compositionally biased region" description="Low complexity" evidence="2">
    <location>
        <begin position="171"/>
        <end position="188"/>
    </location>
</feature>
<proteinExistence type="predicted"/>
<accession>A0A834S0S1</accession>
<dbReference type="InterPro" id="IPR000477">
    <property type="entry name" value="RT_dom"/>
</dbReference>
<feature type="region of interest" description="Disordered" evidence="2">
    <location>
        <begin position="161"/>
        <end position="188"/>
    </location>
</feature>
<dbReference type="InterPro" id="IPR002156">
    <property type="entry name" value="RNaseH_domain"/>
</dbReference>
<evidence type="ECO:0000259" key="4">
    <source>
        <dbReference type="PROSITE" id="PS50879"/>
    </source>
</evidence>
<dbReference type="SUPFAM" id="SSF56219">
    <property type="entry name" value="DNase I-like"/>
    <property type="match status" value="1"/>
</dbReference>
<dbReference type="CDD" id="cd09276">
    <property type="entry name" value="Rnase_HI_RT_non_LTR"/>
    <property type="match status" value="1"/>
</dbReference>
<feature type="domain" description="RNase H type-1" evidence="4">
    <location>
        <begin position="1399"/>
        <end position="1538"/>
    </location>
</feature>
<comment type="caution">
    <text evidence="6">The sequence shown here is derived from an EMBL/GenBank/DDBJ whole genome shotgun (WGS) entry which is preliminary data.</text>
</comment>
<dbReference type="InterPro" id="IPR043502">
    <property type="entry name" value="DNA/RNA_pol_sf"/>
</dbReference>
<protein>
    <recommendedName>
        <fullName evidence="8">Reverse transcriptase</fullName>
    </recommendedName>
</protein>
<feature type="compositionally biased region" description="Low complexity" evidence="2">
    <location>
        <begin position="36"/>
        <end position="48"/>
    </location>
</feature>
<dbReference type="Pfam" id="PF00075">
    <property type="entry name" value="RNase_H"/>
    <property type="match status" value="1"/>
</dbReference>
<keyword evidence="1" id="KW-0175">Coiled coil</keyword>
<dbReference type="PANTHER" id="PTHR33481:SF1">
    <property type="entry name" value="ENDONUCLEASE_EXONUCLEASE_PHOSPHATASE DOMAIN-CONTAINING PROTEIN-RELATED"/>
    <property type="match status" value="1"/>
</dbReference>
<evidence type="ECO:0000256" key="2">
    <source>
        <dbReference type="SAM" id="MobiDB-lite"/>
    </source>
</evidence>
<evidence type="ECO:0000259" key="3">
    <source>
        <dbReference type="PROSITE" id="PS50878"/>
    </source>
</evidence>